<evidence type="ECO:0000313" key="2">
    <source>
        <dbReference type="Proteomes" id="UP001501183"/>
    </source>
</evidence>
<proteinExistence type="predicted"/>
<reference evidence="2" key="1">
    <citation type="journal article" date="2019" name="Int. J. Syst. Evol. Microbiol.">
        <title>The Global Catalogue of Microorganisms (GCM) 10K type strain sequencing project: providing services to taxonomists for standard genome sequencing and annotation.</title>
        <authorList>
            <consortium name="The Broad Institute Genomics Platform"/>
            <consortium name="The Broad Institute Genome Sequencing Center for Infectious Disease"/>
            <person name="Wu L."/>
            <person name="Ma J."/>
        </authorList>
    </citation>
    <scope>NUCLEOTIDE SEQUENCE [LARGE SCALE GENOMIC DNA]</scope>
    <source>
        <strain evidence="2">JCM 32206</strain>
    </source>
</reference>
<sequence length="112" mass="12398">MISRERSALLSRCGLETLTLSELTDSSDEQKILTTGIATWIRESVVLDDGSRPHGVVYPSKWGSTLQNWAMWLRRTDDGTGPDPVEVVEASDIGRHSAPFLQAANLRGMTFH</sequence>
<accession>A0ABP8NXZ3</accession>
<dbReference type="EMBL" id="BAABFB010000020">
    <property type="protein sequence ID" value="GAA4473712.1"/>
    <property type="molecule type" value="Genomic_DNA"/>
</dbReference>
<evidence type="ECO:0008006" key="3">
    <source>
        <dbReference type="Google" id="ProtNLM"/>
    </source>
</evidence>
<name>A0ABP8NXZ3_9NOCA</name>
<keyword evidence="2" id="KW-1185">Reference proteome</keyword>
<protein>
    <recommendedName>
        <fullName evidence="3">RES domain-containing protein</fullName>
    </recommendedName>
</protein>
<organism evidence="1 2">
    <name type="scientific">Rhodococcus olei</name>
    <dbReference type="NCBI Taxonomy" id="2161675"/>
    <lineage>
        <taxon>Bacteria</taxon>
        <taxon>Bacillati</taxon>
        <taxon>Actinomycetota</taxon>
        <taxon>Actinomycetes</taxon>
        <taxon>Mycobacteriales</taxon>
        <taxon>Nocardiaceae</taxon>
        <taxon>Rhodococcus</taxon>
    </lineage>
</organism>
<comment type="caution">
    <text evidence="1">The sequence shown here is derived from an EMBL/GenBank/DDBJ whole genome shotgun (WGS) entry which is preliminary data.</text>
</comment>
<gene>
    <name evidence="1" type="ORF">GCM10023094_07890</name>
</gene>
<dbReference type="Proteomes" id="UP001501183">
    <property type="component" value="Unassembled WGS sequence"/>
</dbReference>
<evidence type="ECO:0000313" key="1">
    <source>
        <dbReference type="EMBL" id="GAA4473712.1"/>
    </source>
</evidence>